<sequence>MDNKITLLVQTFQPTHKKSVFCVRRLIGVDTKLQKHVLALIDLKACYYQGVSFNIRQKELGYGA</sequence>
<gene>
    <name evidence="1" type="ORF">Psal009_02898</name>
</gene>
<reference evidence="1 2" key="1">
    <citation type="submission" date="2019-04" db="EMBL/GenBank/DDBJ databases">
        <title>Complete genome sequencing of Piscirickettsia salmonis strain Psal-009.</title>
        <authorList>
            <person name="Schober I."/>
            <person name="Bunk B."/>
            <person name="Sproer C."/>
            <person name="Carril G.P."/>
            <person name="Riedel T."/>
            <person name="Flores-Herrera P.A."/>
            <person name="Nourdin-Galindo G."/>
            <person name="Marshall S.H."/>
            <person name="Overmann J."/>
        </authorList>
    </citation>
    <scope>NUCLEOTIDE SEQUENCE [LARGE SCALE GENOMIC DNA]</scope>
    <source>
        <strain evidence="1 2">Psal-009</strain>
    </source>
</reference>
<keyword evidence="2" id="KW-1185">Reference proteome</keyword>
<accession>A0A9Q5YG69</accession>
<name>A0A9Q5YG69_PISSA</name>
<proteinExistence type="predicted"/>
<evidence type="ECO:0000313" key="1">
    <source>
        <dbReference type="EMBL" id="QGO06962.1"/>
    </source>
</evidence>
<dbReference type="EMBL" id="CP038908">
    <property type="protein sequence ID" value="QGO06962.1"/>
    <property type="molecule type" value="Genomic_DNA"/>
</dbReference>
<protein>
    <submittedName>
        <fullName evidence="1">Uncharacterized protein</fullName>
    </submittedName>
</protein>
<evidence type="ECO:0000313" key="2">
    <source>
        <dbReference type="Proteomes" id="UP000422232"/>
    </source>
</evidence>
<dbReference type="Proteomes" id="UP000422232">
    <property type="component" value="Chromosome"/>
</dbReference>
<organism evidence="1 2">
    <name type="scientific">Piscirickettsia salmonis</name>
    <dbReference type="NCBI Taxonomy" id="1238"/>
    <lineage>
        <taxon>Bacteria</taxon>
        <taxon>Pseudomonadati</taxon>
        <taxon>Pseudomonadota</taxon>
        <taxon>Gammaproteobacteria</taxon>
        <taxon>Thiotrichales</taxon>
        <taxon>Piscirickettsiaceae</taxon>
        <taxon>Piscirickettsia</taxon>
    </lineage>
</organism>
<dbReference type="AlphaFoldDB" id="A0A9Q5YG69"/>